<evidence type="ECO:0000256" key="1">
    <source>
        <dbReference type="SAM" id="MobiDB-lite"/>
    </source>
</evidence>
<evidence type="ECO:0008006" key="4">
    <source>
        <dbReference type="Google" id="ProtNLM"/>
    </source>
</evidence>
<dbReference type="Proteomes" id="UP000659496">
    <property type="component" value="Unassembled WGS sequence"/>
</dbReference>
<dbReference type="RefSeq" id="WP_191688931.1">
    <property type="nucleotide sequence ID" value="NZ_JACSQY010000003.1"/>
</dbReference>
<feature type="compositionally biased region" description="Basic and acidic residues" evidence="1">
    <location>
        <begin position="45"/>
        <end position="59"/>
    </location>
</feature>
<gene>
    <name evidence="2" type="ORF">H9659_05470</name>
</gene>
<organism evidence="2 3">
    <name type="scientific">Sporosarcina gallistercoris</name>
    <dbReference type="NCBI Taxonomy" id="2762245"/>
    <lineage>
        <taxon>Bacteria</taxon>
        <taxon>Bacillati</taxon>
        <taxon>Bacillota</taxon>
        <taxon>Bacilli</taxon>
        <taxon>Bacillales</taxon>
        <taxon>Caryophanaceae</taxon>
        <taxon>Sporosarcina</taxon>
    </lineage>
</organism>
<evidence type="ECO:0000313" key="2">
    <source>
        <dbReference type="EMBL" id="MBD7907770.1"/>
    </source>
</evidence>
<protein>
    <recommendedName>
        <fullName evidence="4">YpzI family protein</fullName>
    </recommendedName>
</protein>
<sequence>MSDKQTGKKQRANEQTGSMAGTEYTDGQRRTDEVASTSYTGSAKKKVDLQNDRLETGGF</sequence>
<comment type="caution">
    <text evidence="2">The sequence shown here is derived from an EMBL/GenBank/DDBJ whole genome shotgun (WGS) entry which is preliminary data.</text>
</comment>
<name>A0ABR8PHX5_9BACL</name>
<evidence type="ECO:0000313" key="3">
    <source>
        <dbReference type="Proteomes" id="UP000659496"/>
    </source>
</evidence>
<keyword evidence="3" id="KW-1185">Reference proteome</keyword>
<dbReference type="EMBL" id="JACSQY010000003">
    <property type="protein sequence ID" value="MBD7907770.1"/>
    <property type="molecule type" value="Genomic_DNA"/>
</dbReference>
<feature type="region of interest" description="Disordered" evidence="1">
    <location>
        <begin position="1"/>
        <end position="59"/>
    </location>
</feature>
<proteinExistence type="predicted"/>
<accession>A0ABR8PHX5</accession>
<reference evidence="2 3" key="1">
    <citation type="submission" date="2020-08" db="EMBL/GenBank/DDBJ databases">
        <title>A Genomic Blueprint of the Chicken Gut Microbiome.</title>
        <authorList>
            <person name="Gilroy R."/>
            <person name="Ravi A."/>
            <person name="Getino M."/>
            <person name="Pursley I."/>
            <person name="Horton D.L."/>
            <person name="Alikhan N.-F."/>
            <person name="Baker D."/>
            <person name="Gharbi K."/>
            <person name="Hall N."/>
            <person name="Watson M."/>
            <person name="Adriaenssens E.M."/>
            <person name="Foster-Nyarko E."/>
            <person name="Jarju S."/>
            <person name="Secka A."/>
            <person name="Antonio M."/>
            <person name="Oren A."/>
            <person name="Chaudhuri R."/>
            <person name="La Ragione R.M."/>
            <person name="Hildebrand F."/>
            <person name="Pallen M.J."/>
        </authorList>
    </citation>
    <scope>NUCLEOTIDE SEQUENCE [LARGE SCALE GENOMIC DNA]</scope>
    <source>
        <strain evidence="2 3">Sa3CUA8</strain>
    </source>
</reference>